<dbReference type="CDD" id="cd06301">
    <property type="entry name" value="PBP1_rhizopine_binding-like"/>
    <property type="match status" value="1"/>
</dbReference>
<keyword evidence="3" id="KW-0732">Signal</keyword>
<dbReference type="InterPro" id="IPR025997">
    <property type="entry name" value="SBP_2_dom"/>
</dbReference>
<evidence type="ECO:0000256" key="1">
    <source>
        <dbReference type="ARBA" id="ARBA00004196"/>
    </source>
</evidence>
<keyword evidence="6" id="KW-1185">Reference proteome</keyword>
<feature type="domain" description="Periplasmic binding protein" evidence="4">
    <location>
        <begin position="43"/>
        <end position="301"/>
    </location>
</feature>
<comment type="similarity">
    <text evidence="2">Belongs to the bacterial solute-binding protein 2 family.</text>
</comment>
<dbReference type="PROSITE" id="PS51257">
    <property type="entry name" value="PROKAR_LIPOPROTEIN"/>
    <property type="match status" value="1"/>
</dbReference>
<name>A0A498R3L4_9FIRM</name>
<dbReference type="SUPFAM" id="SSF53822">
    <property type="entry name" value="Periplasmic binding protein-like I"/>
    <property type="match status" value="1"/>
</dbReference>
<dbReference type="GO" id="GO:0030246">
    <property type="term" value="F:carbohydrate binding"/>
    <property type="evidence" value="ECO:0007669"/>
    <property type="project" value="UniProtKB-ARBA"/>
</dbReference>
<proteinExistence type="inferred from homology"/>
<accession>A0A498R3L4</accession>
<dbReference type="Pfam" id="PF13407">
    <property type="entry name" value="Peripla_BP_4"/>
    <property type="match status" value="1"/>
</dbReference>
<evidence type="ECO:0000313" key="5">
    <source>
        <dbReference type="EMBL" id="VBB07256.1"/>
    </source>
</evidence>
<gene>
    <name evidence="5" type="ORF">LUCI_2500</name>
</gene>
<evidence type="ECO:0000256" key="3">
    <source>
        <dbReference type="ARBA" id="ARBA00022729"/>
    </source>
</evidence>
<dbReference type="GO" id="GO:0030313">
    <property type="term" value="C:cell envelope"/>
    <property type="evidence" value="ECO:0007669"/>
    <property type="project" value="UniProtKB-SubCell"/>
</dbReference>
<dbReference type="OrthoDB" id="9769193at2"/>
<sequence>MKAKRVWVLLVVLLFTVSLVSGCGSGDSKQSAKADTVKPKKTIGVLLCDFSDQFQTYMLDGMKQAAEKLKGDNIDVVYMDAKYDSSKQMSQMENLIAQKVDVIVVMPVDSEAAKPMVAEAVKAKIPVISVNRPLANQDQAVSYVGSDSVYSGELEAQKMADLLGGKGDIVVLEGTYGHQPQIERKQGYDNILKKYPGIKVVASQTGEWYRDKGMKVMENWLQSNMHIDGVLAENDEMALGALKAIEDAGMLGKIKVGGIDATPEALKYVKEGKLDFTVFQDAKGQGRTAIEVAAKVAKGEKVDKKIIIPYELVPKEKVDEYLAKYK</sequence>
<dbReference type="EMBL" id="UPPP01000072">
    <property type="protein sequence ID" value="VBB07256.1"/>
    <property type="molecule type" value="Genomic_DNA"/>
</dbReference>
<reference evidence="5 6" key="1">
    <citation type="submission" date="2018-06" db="EMBL/GenBank/DDBJ databases">
        <authorList>
            <person name="Strepis N."/>
        </authorList>
    </citation>
    <scope>NUCLEOTIDE SEQUENCE [LARGE SCALE GENOMIC DNA]</scope>
    <source>
        <strain evidence="5">LUCI</strain>
    </source>
</reference>
<evidence type="ECO:0000313" key="6">
    <source>
        <dbReference type="Proteomes" id="UP000277811"/>
    </source>
</evidence>
<protein>
    <recommendedName>
        <fullName evidence="4">Periplasmic binding protein domain-containing protein</fullName>
    </recommendedName>
</protein>
<dbReference type="InterPro" id="IPR028082">
    <property type="entry name" value="Peripla_BP_I"/>
</dbReference>
<dbReference type="RefSeq" id="WP_122628191.1">
    <property type="nucleotide sequence ID" value="NZ_UPPP01000072.1"/>
</dbReference>
<dbReference type="AlphaFoldDB" id="A0A498R3L4"/>
<dbReference type="Proteomes" id="UP000277811">
    <property type="component" value="Unassembled WGS sequence"/>
</dbReference>
<dbReference type="Gene3D" id="3.40.50.2300">
    <property type="match status" value="2"/>
</dbReference>
<comment type="subcellular location">
    <subcellularLocation>
        <location evidence="1">Cell envelope</location>
    </subcellularLocation>
</comment>
<evidence type="ECO:0000259" key="4">
    <source>
        <dbReference type="Pfam" id="PF13407"/>
    </source>
</evidence>
<dbReference type="PANTHER" id="PTHR46847:SF1">
    <property type="entry name" value="D-ALLOSE-BINDING PERIPLASMIC PROTEIN-RELATED"/>
    <property type="match status" value="1"/>
</dbReference>
<dbReference type="PANTHER" id="PTHR46847">
    <property type="entry name" value="D-ALLOSE-BINDING PERIPLASMIC PROTEIN-RELATED"/>
    <property type="match status" value="1"/>
</dbReference>
<organism evidence="5 6">
    <name type="scientific">Lucifera butyrica</name>
    <dbReference type="NCBI Taxonomy" id="1351585"/>
    <lineage>
        <taxon>Bacteria</taxon>
        <taxon>Bacillati</taxon>
        <taxon>Bacillota</taxon>
        <taxon>Negativicutes</taxon>
        <taxon>Veillonellales</taxon>
        <taxon>Veillonellaceae</taxon>
        <taxon>Lucifera</taxon>
    </lineage>
</organism>
<evidence type="ECO:0000256" key="2">
    <source>
        <dbReference type="ARBA" id="ARBA00007639"/>
    </source>
</evidence>